<keyword evidence="2" id="KW-1185">Reference proteome</keyword>
<name>A0ABY3WXQ6_9ACTN</name>
<protein>
    <recommendedName>
        <fullName evidence="3">Secreted protein</fullName>
    </recommendedName>
</protein>
<accession>A0ABY3WXQ6</accession>
<dbReference type="Proteomes" id="UP000828924">
    <property type="component" value="Chromosome"/>
</dbReference>
<evidence type="ECO:0000313" key="1">
    <source>
        <dbReference type="EMBL" id="UNM16346.1"/>
    </source>
</evidence>
<dbReference type="EMBL" id="CP071872">
    <property type="protein sequence ID" value="UNM16346.1"/>
    <property type="molecule type" value="Genomic_DNA"/>
</dbReference>
<evidence type="ECO:0008006" key="3">
    <source>
        <dbReference type="Google" id="ProtNLM"/>
    </source>
</evidence>
<evidence type="ECO:0000313" key="2">
    <source>
        <dbReference type="Proteomes" id="UP000828924"/>
    </source>
</evidence>
<proteinExistence type="predicted"/>
<organism evidence="1 2">
    <name type="scientific">Streptomyces formicae</name>
    <dbReference type="NCBI Taxonomy" id="1616117"/>
    <lineage>
        <taxon>Bacteria</taxon>
        <taxon>Bacillati</taxon>
        <taxon>Actinomycetota</taxon>
        <taxon>Actinomycetes</taxon>
        <taxon>Kitasatosporales</taxon>
        <taxon>Streptomycetaceae</taxon>
        <taxon>Streptomyces</taxon>
    </lineage>
</organism>
<gene>
    <name evidence="1" type="ORF">J4032_05165</name>
</gene>
<reference evidence="1 2" key="1">
    <citation type="submission" date="2021-03" db="EMBL/GenBank/DDBJ databases">
        <title>Complete genome of Streptomyces formicae strain 1H-GS9 (DSM 100524).</title>
        <authorList>
            <person name="Atanasov K.E."/>
            <person name="Altabella T."/>
            <person name="Ferrer A."/>
        </authorList>
    </citation>
    <scope>NUCLEOTIDE SEQUENCE [LARGE SCALE GENOMIC DNA]</scope>
    <source>
        <strain evidence="1 2">1H-GS9</strain>
    </source>
</reference>
<sequence length="125" mass="13846">MPSAVEDFNYPDAEKILQEQGIKLIRGDGHIVLTSCGTSANEVHVRQRKVSKPVCFAVLGQGGYLTLDMPRVYGVKGNDFNTEVEMRVDDTTTSYDIDKNDWTSVGETADPDGRDHALIEIRSTK</sequence>